<keyword evidence="2" id="KW-0812">Transmembrane</keyword>
<evidence type="ECO:0000256" key="2">
    <source>
        <dbReference type="ARBA" id="ARBA00022692"/>
    </source>
</evidence>
<keyword evidence="4" id="KW-0443">Lipid metabolism</keyword>
<reference evidence="9 10" key="1">
    <citation type="submission" date="2024-10" db="EMBL/GenBank/DDBJ databases">
        <authorList>
            <person name="Kim D."/>
        </authorList>
    </citation>
    <scope>NUCLEOTIDE SEQUENCE [LARGE SCALE GENOMIC DNA]</scope>
    <source>
        <strain evidence="9">Taebaek</strain>
    </source>
</reference>
<dbReference type="InterPro" id="IPR002138">
    <property type="entry name" value="Pept_C14_p10"/>
</dbReference>
<protein>
    <recommendedName>
        <fullName evidence="8">Caspase family p10 domain-containing protein</fullName>
    </recommendedName>
</protein>
<sequence length="583" mass="67850">MTKSTALTIAALTRASSLPCWMGTSAQHLKTNRNCVRASVSWLSGDARWTNAQRRTIQQQCHHRQAQHFQTKWPIETKEQSQKRQAEHIRKTWPLEIEGQSQKRQEEHIQTRRNEAVGPVLEQLRPPTMKTNFLIAHATFAHFVSWRHHKYGTYFVQSLVEVLSKRACQEDILNMMTRVNDLVGKLCAGPPDHQTQTPVVEFNFSDFGLPSLDMSQPRLKYTGLRVFWLTQILQYYLFQEALESVQRIFSLDHDERSDFTAAFKKSSDISCFFGTFWLDGCQCFLHGIGKLPGKWKTVVINKNGIFEACLLQLALVNSVYLLDLDALQGAIIKLGYQFGDDFAMLRARLPACVGLYRPQGIVCIGQLVDEYPQQEFQFQTFVNSRGWQGIRDSMYFMKAGVEAIIEDEVTSRFKVNAPIYPIAMKYDSRFGDAFWNSSEQSYFRYLLQMMTSWALICHVWYWPPMTKEQNKLLIMGRKALKRKESKRRKHTKHGRRMPLNQRHGLRRRPEQQFHLCARWEFEELIVRVRSAMKRGKRPKIDSLQLWRCAVEERTAPDNRGAMPQSTSRAHPNNVTNRNCWTGT</sequence>
<organism evidence="9 10">
    <name type="scientific">Heterodera schachtii</name>
    <name type="common">Sugarbeet cyst nematode worm</name>
    <name type="synonym">Tylenchus schachtii</name>
    <dbReference type="NCBI Taxonomy" id="97005"/>
    <lineage>
        <taxon>Eukaryota</taxon>
        <taxon>Metazoa</taxon>
        <taxon>Ecdysozoa</taxon>
        <taxon>Nematoda</taxon>
        <taxon>Chromadorea</taxon>
        <taxon>Rhabditida</taxon>
        <taxon>Tylenchina</taxon>
        <taxon>Tylenchomorpha</taxon>
        <taxon>Tylenchoidea</taxon>
        <taxon>Heteroderidae</taxon>
        <taxon>Heteroderinae</taxon>
        <taxon>Heterodera</taxon>
    </lineage>
</organism>
<keyword evidence="1" id="KW-0808">Transferase</keyword>
<feature type="region of interest" description="Disordered" evidence="7">
    <location>
        <begin position="556"/>
        <end position="583"/>
    </location>
</feature>
<gene>
    <name evidence="9" type="ORF">niasHS_015591</name>
</gene>
<proteinExistence type="predicted"/>
<keyword evidence="10" id="KW-1185">Reference proteome</keyword>
<evidence type="ECO:0000256" key="4">
    <source>
        <dbReference type="ARBA" id="ARBA00023098"/>
    </source>
</evidence>
<dbReference type="GO" id="GO:0016746">
    <property type="term" value="F:acyltransferase activity"/>
    <property type="evidence" value="ECO:0007669"/>
    <property type="project" value="UniProtKB-KW"/>
</dbReference>
<evidence type="ECO:0000256" key="7">
    <source>
        <dbReference type="SAM" id="MobiDB-lite"/>
    </source>
</evidence>
<dbReference type="PROSITE" id="PS50207">
    <property type="entry name" value="CASPASE_P10"/>
    <property type="match status" value="1"/>
</dbReference>
<dbReference type="InterPro" id="IPR011600">
    <property type="entry name" value="Pept_C14_caspase"/>
</dbReference>
<comment type="caution">
    <text evidence="9">The sequence shown here is derived from an EMBL/GenBank/DDBJ whole genome shotgun (WGS) entry which is preliminary data.</text>
</comment>
<dbReference type="EMBL" id="JBICCN010000410">
    <property type="protein sequence ID" value="KAL3070352.1"/>
    <property type="molecule type" value="Genomic_DNA"/>
</dbReference>
<feature type="compositionally biased region" description="Basic residues" evidence="7">
    <location>
        <begin position="482"/>
        <end position="496"/>
    </location>
</feature>
<dbReference type="Pfam" id="PF00656">
    <property type="entry name" value="Peptidase_C14"/>
    <property type="match status" value="1"/>
</dbReference>
<dbReference type="PANTHER" id="PTHR23063:SF2">
    <property type="entry name" value="GLYCEROL-3-PHOSPHATE ACYLTRANSFERASE 4, ISOFORM D-RELATED"/>
    <property type="match status" value="1"/>
</dbReference>
<evidence type="ECO:0000313" key="9">
    <source>
        <dbReference type="EMBL" id="KAL3070352.1"/>
    </source>
</evidence>
<evidence type="ECO:0000256" key="5">
    <source>
        <dbReference type="ARBA" id="ARBA00023136"/>
    </source>
</evidence>
<dbReference type="Gene3D" id="3.40.50.1460">
    <property type="match status" value="1"/>
</dbReference>
<evidence type="ECO:0000256" key="3">
    <source>
        <dbReference type="ARBA" id="ARBA00022989"/>
    </source>
</evidence>
<keyword evidence="3" id="KW-1133">Transmembrane helix</keyword>
<dbReference type="AlphaFoldDB" id="A0ABD2HXW3"/>
<evidence type="ECO:0000259" key="8">
    <source>
        <dbReference type="PROSITE" id="PS50207"/>
    </source>
</evidence>
<feature type="domain" description="Caspase family p10" evidence="8">
    <location>
        <begin position="130"/>
        <end position="198"/>
    </location>
</feature>
<feature type="region of interest" description="Disordered" evidence="7">
    <location>
        <begin position="482"/>
        <end position="504"/>
    </location>
</feature>
<dbReference type="SUPFAM" id="SSF52129">
    <property type="entry name" value="Caspase-like"/>
    <property type="match status" value="1"/>
</dbReference>
<keyword evidence="5" id="KW-0472">Membrane</keyword>
<dbReference type="InterPro" id="IPR029030">
    <property type="entry name" value="Caspase-like_dom_sf"/>
</dbReference>
<name>A0ABD2HXW3_HETSC</name>
<accession>A0ABD2HXW3</accession>
<dbReference type="PANTHER" id="PTHR23063">
    <property type="entry name" value="PHOSPHOLIPID ACYLTRANSFERASE"/>
    <property type="match status" value="1"/>
</dbReference>
<evidence type="ECO:0000256" key="6">
    <source>
        <dbReference type="ARBA" id="ARBA00023315"/>
    </source>
</evidence>
<feature type="compositionally biased region" description="Polar residues" evidence="7">
    <location>
        <begin position="563"/>
        <end position="583"/>
    </location>
</feature>
<evidence type="ECO:0000313" key="10">
    <source>
        <dbReference type="Proteomes" id="UP001620645"/>
    </source>
</evidence>
<evidence type="ECO:0000256" key="1">
    <source>
        <dbReference type="ARBA" id="ARBA00022679"/>
    </source>
</evidence>
<dbReference type="Proteomes" id="UP001620645">
    <property type="component" value="Unassembled WGS sequence"/>
</dbReference>
<dbReference type="GO" id="GO:0006629">
    <property type="term" value="P:lipid metabolic process"/>
    <property type="evidence" value="ECO:0007669"/>
    <property type="project" value="UniProtKB-KW"/>
</dbReference>
<keyword evidence="6" id="KW-0012">Acyltransferase</keyword>